<dbReference type="Pfam" id="PF00581">
    <property type="entry name" value="Rhodanese"/>
    <property type="match status" value="1"/>
</dbReference>
<dbReference type="EMBL" id="CP021965">
    <property type="protein sequence ID" value="AWV32455.1"/>
    <property type="molecule type" value="Genomic_DNA"/>
</dbReference>
<feature type="domain" description="Rhodanese" evidence="2">
    <location>
        <begin position="60"/>
        <end position="139"/>
    </location>
</feature>
<dbReference type="InterPro" id="IPR001763">
    <property type="entry name" value="Rhodanese-like_dom"/>
</dbReference>
<name>A0AAD0KIK1_9BACL</name>
<dbReference type="AlphaFoldDB" id="A0AAD0KIK1"/>
<accession>A0AAD0KIK1</accession>
<proteinExistence type="predicted"/>
<protein>
    <recommendedName>
        <fullName evidence="2">Rhodanese domain-containing protein</fullName>
    </recommendedName>
</protein>
<reference evidence="3 4" key="1">
    <citation type="submission" date="2017-06" db="EMBL/GenBank/DDBJ databases">
        <title>Complete genome sequence of Paenibacillus odorifer CBA7130.</title>
        <authorList>
            <person name="Nam Y.-D."/>
            <person name="Kang J."/>
            <person name="Chung W.-H."/>
        </authorList>
    </citation>
    <scope>NUCLEOTIDE SEQUENCE [LARGE SCALE GENOMIC DNA]</scope>
    <source>
        <strain evidence="3 4">CBA7130</strain>
    </source>
</reference>
<keyword evidence="1" id="KW-1133">Transmembrane helix</keyword>
<evidence type="ECO:0000313" key="4">
    <source>
        <dbReference type="Proteomes" id="UP000249163"/>
    </source>
</evidence>
<dbReference type="Gene3D" id="3.40.250.10">
    <property type="entry name" value="Rhodanese-like domain"/>
    <property type="match status" value="1"/>
</dbReference>
<keyword evidence="1" id="KW-0472">Membrane</keyword>
<evidence type="ECO:0000313" key="3">
    <source>
        <dbReference type="EMBL" id="AWV32455.1"/>
    </source>
</evidence>
<dbReference type="InterPro" id="IPR036873">
    <property type="entry name" value="Rhodanese-like_dom_sf"/>
</dbReference>
<evidence type="ECO:0000256" key="1">
    <source>
        <dbReference type="SAM" id="Phobius"/>
    </source>
</evidence>
<dbReference type="SUPFAM" id="SSF52821">
    <property type="entry name" value="Rhodanese/Cell cycle control phosphatase"/>
    <property type="match status" value="1"/>
</dbReference>
<feature type="transmembrane region" description="Helical" evidence="1">
    <location>
        <begin position="12"/>
        <end position="30"/>
    </location>
</feature>
<dbReference type="PROSITE" id="PS50206">
    <property type="entry name" value="RHODANESE_3"/>
    <property type="match status" value="1"/>
</dbReference>
<sequence>MIFWYGSNGMSMMVRIILSILIVFSIVRFLRYAWPVRSLTYIEVREVRELADQSLDMKMLDVRDAVDYQKESIRGSINISLGRLPYVWQHCLSPEDSVLILADSYYKRNKAARILYKQGFRKLYAVNGDLLGNKRTLSDIPVKGCCEG</sequence>
<evidence type="ECO:0000259" key="2">
    <source>
        <dbReference type="PROSITE" id="PS50206"/>
    </source>
</evidence>
<dbReference type="CDD" id="cd00158">
    <property type="entry name" value="RHOD"/>
    <property type="match status" value="1"/>
</dbReference>
<organism evidence="3 4">
    <name type="scientific">Paenibacillus odorifer</name>
    <dbReference type="NCBI Taxonomy" id="189426"/>
    <lineage>
        <taxon>Bacteria</taxon>
        <taxon>Bacillati</taxon>
        <taxon>Bacillota</taxon>
        <taxon>Bacilli</taxon>
        <taxon>Bacillales</taxon>
        <taxon>Paenibacillaceae</taxon>
        <taxon>Paenibacillus</taxon>
    </lineage>
</organism>
<gene>
    <name evidence="3" type="ORF">CD191_07410</name>
</gene>
<dbReference type="Proteomes" id="UP000249163">
    <property type="component" value="Chromosome"/>
</dbReference>
<keyword evidence="1" id="KW-0812">Transmembrane</keyword>